<dbReference type="Proteomes" id="UP000187209">
    <property type="component" value="Unassembled WGS sequence"/>
</dbReference>
<reference evidence="1 2" key="1">
    <citation type="submission" date="2016-11" db="EMBL/GenBank/DDBJ databases">
        <title>The macronuclear genome of Stentor coeruleus: a giant cell with tiny introns.</title>
        <authorList>
            <person name="Slabodnick M."/>
            <person name="Ruby J.G."/>
            <person name="Reiff S.B."/>
            <person name="Swart E.C."/>
            <person name="Gosai S."/>
            <person name="Prabakaran S."/>
            <person name="Witkowska E."/>
            <person name="Larue G.E."/>
            <person name="Fisher S."/>
            <person name="Freeman R.M."/>
            <person name="Gunawardena J."/>
            <person name="Chu W."/>
            <person name="Stover N.A."/>
            <person name="Gregory B.D."/>
            <person name="Nowacki M."/>
            <person name="Derisi J."/>
            <person name="Roy S.W."/>
            <person name="Marshall W.F."/>
            <person name="Sood P."/>
        </authorList>
    </citation>
    <scope>NUCLEOTIDE SEQUENCE [LARGE SCALE GENOMIC DNA]</scope>
    <source>
        <strain evidence="1">WM001</strain>
    </source>
</reference>
<comment type="caution">
    <text evidence="1">The sequence shown here is derived from an EMBL/GenBank/DDBJ whole genome shotgun (WGS) entry which is preliminary data.</text>
</comment>
<dbReference type="PANTHER" id="PTHR31354">
    <property type="entry name" value="OS01G0793500 PROTEIN"/>
    <property type="match status" value="1"/>
</dbReference>
<proteinExistence type="predicted"/>
<organism evidence="1 2">
    <name type="scientific">Stentor coeruleus</name>
    <dbReference type="NCBI Taxonomy" id="5963"/>
    <lineage>
        <taxon>Eukaryota</taxon>
        <taxon>Sar</taxon>
        <taxon>Alveolata</taxon>
        <taxon>Ciliophora</taxon>
        <taxon>Postciliodesmatophora</taxon>
        <taxon>Heterotrichea</taxon>
        <taxon>Heterotrichida</taxon>
        <taxon>Stentoridae</taxon>
        <taxon>Stentor</taxon>
    </lineage>
</organism>
<dbReference type="PANTHER" id="PTHR31354:SF2">
    <property type="entry name" value="OS01G0793500 PROTEIN"/>
    <property type="match status" value="1"/>
</dbReference>
<sequence length="143" mass="15591">MNKRLGTFGLTIPELQVVAGQQGKSLLDVQAEVEMDGWWYPDGYSYVCSSFVFELYKKAGIMGSLDIQGVEMTPKDVYSLSIFDTGAVLPEACVEADPGLPYCQLLGDYRVNLGPDYGSIAPYSHMDETCPSVAPDYVRPAGC</sequence>
<keyword evidence="2" id="KW-1185">Reference proteome</keyword>
<dbReference type="AlphaFoldDB" id="A0A1R2C9F5"/>
<accession>A0A1R2C9F5</accession>
<dbReference type="OrthoDB" id="1847654at2759"/>
<name>A0A1R2C9F5_9CILI</name>
<evidence type="ECO:0000313" key="2">
    <source>
        <dbReference type="Proteomes" id="UP000187209"/>
    </source>
</evidence>
<evidence type="ECO:0000313" key="1">
    <source>
        <dbReference type="EMBL" id="OMJ85642.1"/>
    </source>
</evidence>
<dbReference type="EMBL" id="MPUH01000230">
    <property type="protein sequence ID" value="OMJ85642.1"/>
    <property type="molecule type" value="Genomic_DNA"/>
</dbReference>
<gene>
    <name evidence="1" type="ORF">SteCoe_12989</name>
</gene>
<protein>
    <submittedName>
        <fullName evidence="1">Uncharacterized protein</fullName>
    </submittedName>
</protein>